<dbReference type="Proteomes" id="UP000044377">
    <property type="component" value="Unassembled WGS sequence"/>
</dbReference>
<name>A0A0G4JPI4_9GAMM</name>
<dbReference type="AlphaFoldDB" id="A0A0G4JPI4"/>
<evidence type="ECO:0000313" key="1">
    <source>
        <dbReference type="EMBL" id="CPR13606.1"/>
    </source>
</evidence>
<dbReference type="EMBL" id="CGIG01000001">
    <property type="protein sequence ID" value="CPR13606.1"/>
    <property type="molecule type" value="Genomic_DNA"/>
</dbReference>
<proteinExistence type="predicted"/>
<keyword evidence="2" id="KW-1185">Reference proteome</keyword>
<sequence length="61" mass="6974">MNTPHIVTITTKTGLILESTAGLVNALNVLLHCVAGRNRDKLKQRLERFESRVKRLNLYRT</sequence>
<gene>
    <name evidence="1" type="ORF">BN1221_00002c</name>
</gene>
<dbReference type="RefSeq" id="WP_197088945.1">
    <property type="nucleotide sequence ID" value="NZ_CGIG01000001.1"/>
</dbReference>
<protein>
    <submittedName>
        <fullName evidence="1">Transcriptional regulator, RpiR family</fullName>
    </submittedName>
</protein>
<dbReference type="STRING" id="1109412.BN1221_00002c"/>
<reference evidence="2" key="1">
    <citation type="submission" date="2015-01" db="EMBL/GenBank/DDBJ databases">
        <authorList>
            <person name="Paterson Steve"/>
        </authorList>
    </citation>
    <scope>NUCLEOTIDE SEQUENCE [LARGE SCALE GENOMIC DNA]</scope>
    <source>
        <strain evidence="2">OBR1</strain>
    </source>
</reference>
<evidence type="ECO:0000313" key="2">
    <source>
        <dbReference type="Proteomes" id="UP000044377"/>
    </source>
</evidence>
<accession>A0A0G4JPI4</accession>
<organism evidence="1 2">
    <name type="scientific">Brenneria goodwinii</name>
    <dbReference type="NCBI Taxonomy" id="1109412"/>
    <lineage>
        <taxon>Bacteria</taxon>
        <taxon>Pseudomonadati</taxon>
        <taxon>Pseudomonadota</taxon>
        <taxon>Gammaproteobacteria</taxon>
        <taxon>Enterobacterales</taxon>
        <taxon>Pectobacteriaceae</taxon>
        <taxon>Brenneria</taxon>
    </lineage>
</organism>